<comment type="caution">
    <text evidence="1">The sequence shown here is derived from an EMBL/GenBank/DDBJ whole genome shotgun (WGS) entry which is preliminary data.</text>
</comment>
<dbReference type="AlphaFoldDB" id="A0A4Y2HXW0"/>
<keyword evidence="2" id="KW-1185">Reference proteome</keyword>
<protein>
    <submittedName>
        <fullName evidence="1">Uncharacterized protein</fullName>
    </submittedName>
</protein>
<proteinExistence type="predicted"/>
<accession>A0A4Y2HXW0</accession>
<gene>
    <name evidence="1" type="ORF">AVEN_151496_1</name>
</gene>
<dbReference type="EMBL" id="BGPR01002247">
    <property type="protein sequence ID" value="GBM70364.1"/>
    <property type="molecule type" value="Genomic_DNA"/>
</dbReference>
<evidence type="ECO:0000313" key="1">
    <source>
        <dbReference type="EMBL" id="GBM70364.1"/>
    </source>
</evidence>
<organism evidence="1 2">
    <name type="scientific">Araneus ventricosus</name>
    <name type="common">Orbweaver spider</name>
    <name type="synonym">Epeira ventricosa</name>
    <dbReference type="NCBI Taxonomy" id="182803"/>
    <lineage>
        <taxon>Eukaryota</taxon>
        <taxon>Metazoa</taxon>
        <taxon>Ecdysozoa</taxon>
        <taxon>Arthropoda</taxon>
        <taxon>Chelicerata</taxon>
        <taxon>Arachnida</taxon>
        <taxon>Araneae</taxon>
        <taxon>Araneomorphae</taxon>
        <taxon>Entelegynae</taxon>
        <taxon>Araneoidea</taxon>
        <taxon>Araneidae</taxon>
        <taxon>Araneus</taxon>
    </lineage>
</organism>
<evidence type="ECO:0000313" key="2">
    <source>
        <dbReference type="Proteomes" id="UP000499080"/>
    </source>
</evidence>
<sequence length="93" mass="11012">MLNCCTGWVILPPAGVERKFGGRECRLRCCPRYLTTIENYEVSPKIVLGLLQNGRSQEQICEVRERDQKTQLWRHRSAYVERQETKEKEKRQS</sequence>
<dbReference type="Proteomes" id="UP000499080">
    <property type="component" value="Unassembled WGS sequence"/>
</dbReference>
<name>A0A4Y2HXW0_ARAVE</name>
<reference evidence="1 2" key="1">
    <citation type="journal article" date="2019" name="Sci. Rep.">
        <title>Orb-weaving spider Araneus ventricosus genome elucidates the spidroin gene catalogue.</title>
        <authorList>
            <person name="Kono N."/>
            <person name="Nakamura H."/>
            <person name="Ohtoshi R."/>
            <person name="Moran D.A.P."/>
            <person name="Shinohara A."/>
            <person name="Yoshida Y."/>
            <person name="Fujiwara M."/>
            <person name="Mori M."/>
            <person name="Tomita M."/>
            <person name="Arakawa K."/>
        </authorList>
    </citation>
    <scope>NUCLEOTIDE SEQUENCE [LARGE SCALE GENOMIC DNA]</scope>
</reference>